<dbReference type="Gene3D" id="3.30.70.940">
    <property type="entry name" value="NusG, N-terminal domain"/>
    <property type="match status" value="1"/>
</dbReference>
<dbReference type="GO" id="GO:0005829">
    <property type="term" value="C:cytosol"/>
    <property type="evidence" value="ECO:0007669"/>
    <property type="project" value="TreeGrafter"/>
</dbReference>
<dbReference type="InterPro" id="IPR047050">
    <property type="entry name" value="NGN"/>
</dbReference>
<dbReference type="PRINTS" id="PR00338">
    <property type="entry name" value="NUSGTNSCPFCT"/>
</dbReference>
<evidence type="ECO:0000256" key="4">
    <source>
        <dbReference type="ARBA" id="ARBA00023163"/>
    </source>
</evidence>
<dbReference type="CDD" id="cd09891">
    <property type="entry name" value="NGN_Bact_1"/>
    <property type="match status" value="1"/>
</dbReference>
<dbReference type="InterPro" id="IPR001062">
    <property type="entry name" value="Transcrpt_antiterm_NusG"/>
</dbReference>
<dbReference type="Pfam" id="PF00467">
    <property type="entry name" value="KOW"/>
    <property type="match status" value="1"/>
</dbReference>
<evidence type="ECO:0000256" key="1">
    <source>
        <dbReference type="ARBA" id="ARBA00022472"/>
    </source>
</evidence>
<dbReference type="InterPro" id="IPR043425">
    <property type="entry name" value="NusG-like"/>
</dbReference>
<reference evidence="8 9" key="1">
    <citation type="submission" date="2019-02" db="EMBL/GenBank/DDBJ databases">
        <title>Novel genomic isolates of S. pyogenes and S. dysgalactiae subsp. equisimilis associated to necrotising fasciitis (NSTI).</title>
        <authorList>
            <person name="Barrantes I."/>
        </authorList>
    </citation>
    <scope>NUCLEOTIDE SEQUENCE [LARGE SCALE GENOMIC DNA]</scope>
    <source>
        <strain evidence="8 9">SPY5003</strain>
    </source>
</reference>
<dbReference type="SUPFAM" id="SSF50104">
    <property type="entry name" value="Translation proteins SH3-like domain"/>
    <property type="match status" value="1"/>
</dbReference>
<evidence type="ECO:0000313" key="8">
    <source>
        <dbReference type="EMBL" id="TYK93316.1"/>
    </source>
</evidence>
<dbReference type="Pfam" id="PF02357">
    <property type="entry name" value="NusG"/>
    <property type="match status" value="1"/>
</dbReference>
<dbReference type="GO" id="GO:0006354">
    <property type="term" value="P:DNA-templated transcription elongation"/>
    <property type="evidence" value="ECO:0007669"/>
    <property type="project" value="InterPro"/>
</dbReference>
<evidence type="ECO:0000259" key="7">
    <source>
        <dbReference type="SMART" id="SM00739"/>
    </source>
</evidence>
<dbReference type="GO" id="GO:0006353">
    <property type="term" value="P:DNA-templated transcription termination"/>
    <property type="evidence" value="ECO:0007669"/>
    <property type="project" value="UniProtKB-KW"/>
</dbReference>
<comment type="caution">
    <text evidence="8">The sequence shown here is derived from an EMBL/GenBank/DDBJ whole genome shotgun (WGS) entry which is preliminary data.</text>
</comment>
<evidence type="ECO:0000256" key="2">
    <source>
        <dbReference type="ARBA" id="ARBA00022814"/>
    </source>
</evidence>
<comment type="similarity">
    <text evidence="5">Belongs to the NusG family.</text>
</comment>
<sequence>LLQRAQTYNMLDNILRVEIPTQTVNVEKNGQTKEIEENRFPGYVLVEMVMTDEAWFVVRNTPNVTGFVGSHGNRSKPTPLLEEEIRAILLSMGQTIDVFDTNIKEGDVVQIIDGAFMGQEGRVVEIENNKVKLMLNMFGSETVAEVELYQIAEL</sequence>
<dbReference type="AlphaFoldDB" id="A0A5S4TA08"/>
<gene>
    <name evidence="8" type="primary">nusG</name>
    <name evidence="8" type="ORF">E0F67_09685</name>
</gene>
<evidence type="ECO:0000256" key="3">
    <source>
        <dbReference type="ARBA" id="ARBA00023015"/>
    </source>
</evidence>
<dbReference type="InterPro" id="IPR036735">
    <property type="entry name" value="NGN_dom_sf"/>
</dbReference>
<organism evidence="8 9">
    <name type="scientific">Streptococcus pyogenes</name>
    <dbReference type="NCBI Taxonomy" id="1314"/>
    <lineage>
        <taxon>Bacteria</taxon>
        <taxon>Bacillati</taxon>
        <taxon>Bacillota</taxon>
        <taxon>Bacilli</taxon>
        <taxon>Lactobacillales</taxon>
        <taxon>Streptococcaceae</taxon>
        <taxon>Streptococcus</taxon>
    </lineage>
</organism>
<comment type="function">
    <text evidence="5">Participates in transcription elongation, termination and antitermination.</text>
</comment>
<dbReference type="InterPro" id="IPR006645">
    <property type="entry name" value="NGN-like_dom"/>
</dbReference>
<dbReference type="InterPro" id="IPR005824">
    <property type="entry name" value="KOW"/>
</dbReference>
<dbReference type="GO" id="GO:0031564">
    <property type="term" value="P:transcription antitermination"/>
    <property type="evidence" value="ECO:0007669"/>
    <property type="project" value="UniProtKB-KW"/>
</dbReference>
<dbReference type="GO" id="GO:0032784">
    <property type="term" value="P:regulation of DNA-templated transcription elongation"/>
    <property type="evidence" value="ECO:0007669"/>
    <property type="project" value="InterPro"/>
</dbReference>
<dbReference type="PANTHER" id="PTHR30265">
    <property type="entry name" value="RHO-INTERACTING TRANSCRIPTION TERMINATION FACTOR NUSG"/>
    <property type="match status" value="1"/>
</dbReference>
<keyword evidence="2 5" id="KW-0889">Transcription antitermination</keyword>
<evidence type="ECO:0000259" key="6">
    <source>
        <dbReference type="SMART" id="SM00738"/>
    </source>
</evidence>
<proteinExistence type="inferred from homology"/>
<feature type="non-terminal residue" evidence="8">
    <location>
        <position position="1"/>
    </location>
</feature>
<accession>A0A5S4TA08</accession>
<dbReference type="InterPro" id="IPR014722">
    <property type="entry name" value="Rib_uL2_dom2"/>
</dbReference>
<dbReference type="SMART" id="SM00739">
    <property type="entry name" value="KOW"/>
    <property type="match status" value="1"/>
</dbReference>
<dbReference type="RefSeq" id="WP_148845316.1">
    <property type="nucleotide sequence ID" value="NZ_SJLI01000130.1"/>
</dbReference>
<dbReference type="SMART" id="SM00738">
    <property type="entry name" value="NGN"/>
    <property type="match status" value="1"/>
</dbReference>
<dbReference type="Gene3D" id="2.30.30.30">
    <property type="match status" value="1"/>
</dbReference>
<dbReference type="InterPro" id="IPR008991">
    <property type="entry name" value="Translation_prot_SH3-like_sf"/>
</dbReference>
<dbReference type="Proteomes" id="UP000325300">
    <property type="component" value="Unassembled WGS sequence"/>
</dbReference>
<keyword evidence="4 5" id="KW-0804">Transcription</keyword>
<evidence type="ECO:0000313" key="9">
    <source>
        <dbReference type="Proteomes" id="UP000325300"/>
    </source>
</evidence>
<name>A0A5S4TA08_STRPY</name>
<protein>
    <recommendedName>
        <fullName evidence="5">Transcription termination/antitermination protein NusG</fullName>
    </recommendedName>
</protein>
<dbReference type="CDD" id="cd06091">
    <property type="entry name" value="KOW_NusG"/>
    <property type="match status" value="1"/>
</dbReference>
<dbReference type="SUPFAM" id="SSF82679">
    <property type="entry name" value="N-utilization substance G protein NusG, N-terminal domain"/>
    <property type="match status" value="1"/>
</dbReference>
<keyword evidence="1 5" id="KW-0806">Transcription termination</keyword>
<dbReference type="EMBL" id="SJLI01000130">
    <property type="protein sequence ID" value="TYK93316.1"/>
    <property type="molecule type" value="Genomic_DNA"/>
</dbReference>
<keyword evidence="3 5" id="KW-0805">Transcription regulation</keyword>
<dbReference type="PANTHER" id="PTHR30265:SF2">
    <property type="entry name" value="TRANSCRIPTION TERMINATION_ANTITERMINATION PROTEIN NUSG"/>
    <property type="match status" value="1"/>
</dbReference>
<feature type="domain" description="NusG-like N-terminal" evidence="6">
    <location>
        <begin position="1"/>
        <end position="92"/>
    </location>
</feature>
<feature type="domain" description="KOW" evidence="7">
    <location>
        <begin position="102"/>
        <end position="129"/>
    </location>
</feature>
<evidence type="ECO:0000256" key="5">
    <source>
        <dbReference type="RuleBase" id="RU000538"/>
    </source>
</evidence>